<dbReference type="GO" id="GO:0046872">
    <property type="term" value="F:metal ion binding"/>
    <property type="evidence" value="ECO:0007669"/>
    <property type="project" value="UniProtKB-UniRule"/>
</dbReference>
<feature type="transmembrane region" description="Helical" evidence="12">
    <location>
        <begin position="20"/>
        <end position="43"/>
    </location>
</feature>
<keyword evidence="7 12" id="KW-0479">Metal-binding</keyword>
<reference evidence="13 14" key="1">
    <citation type="submission" date="2019-08" db="EMBL/GenBank/DDBJ databases">
        <title>Hyperibacter terrae gen. nov., sp. nov. and Hyperibacter viscosus sp. nov., two new members in the family Rhodospirillaceae isolated from the rhizosphere of Hypericum perforatum.</title>
        <authorList>
            <person name="Noviana Z."/>
        </authorList>
    </citation>
    <scope>NUCLEOTIDE SEQUENCE [LARGE SCALE GENOMIC DNA]</scope>
    <source>
        <strain evidence="13 14">R5913</strain>
    </source>
</reference>
<evidence type="ECO:0000256" key="7">
    <source>
        <dbReference type="ARBA" id="ARBA00022723"/>
    </source>
</evidence>
<evidence type="ECO:0000256" key="5">
    <source>
        <dbReference type="ARBA" id="ARBA00022617"/>
    </source>
</evidence>
<evidence type="ECO:0000256" key="2">
    <source>
        <dbReference type="ARBA" id="ARBA00009819"/>
    </source>
</evidence>
<keyword evidence="9 12" id="KW-1133">Transmembrane helix</keyword>
<evidence type="ECO:0000313" key="13">
    <source>
        <dbReference type="EMBL" id="QEX15931.1"/>
    </source>
</evidence>
<evidence type="ECO:0000256" key="8">
    <source>
        <dbReference type="ARBA" id="ARBA00022982"/>
    </source>
</evidence>
<feature type="transmembrane region" description="Helical" evidence="12">
    <location>
        <begin position="319"/>
        <end position="343"/>
    </location>
</feature>
<dbReference type="PANTHER" id="PTHR30365">
    <property type="entry name" value="CYTOCHROME D UBIQUINOL OXIDASE"/>
    <property type="match status" value="1"/>
</dbReference>
<feature type="transmembrane region" description="Helical" evidence="12">
    <location>
        <begin position="184"/>
        <end position="208"/>
    </location>
</feature>
<feature type="transmembrane region" description="Helical" evidence="12">
    <location>
        <begin position="220"/>
        <end position="237"/>
    </location>
</feature>
<feature type="transmembrane region" description="Helical" evidence="12">
    <location>
        <begin position="55"/>
        <end position="76"/>
    </location>
</feature>
<name>A0A5J6MFP5_9PROT</name>
<dbReference type="GO" id="GO:0009055">
    <property type="term" value="F:electron transfer activity"/>
    <property type="evidence" value="ECO:0007669"/>
    <property type="project" value="UniProtKB-UniRule"/>
</dbReference>
<protein>
    <submittedName>
        <fullName evidence="13">Cytochrome ubiquinol oxidase subunit I</fullName>
    </submittedName>
</protein>
<evidence type="ECO:0000256" key="4">
    <source>
        <dbReference type="ARBA" id="ARBA00022475"/>
    </source>
</evidence>
<dbReference type="InterPro" id="IPR002585">
    <property type="entry name" value="Cyt-d_ubiquinol_oxidase_su_1"/>
</dbReference>
<feature type="transmembrane region" description="Helical" evidence="12">
    <location>
        <begin position="404"/>
        <end position="426"/>
    </location>
</feature>
<keyword evidence="3 12" id="KW-0813">Transport</keyword>
<evidence type="ECO:0000256" key="12">
    <source>
        <dbReference type="PIRNR" id="PIRNR006446"/>
    </source>
</evidence>
<dbReference type="PANTHER" id="PTHR30365:SF14">
    <property type="entry name" value="CYTOCHROME BD MENAQUINOL OXIDASE SUBUNIT I-RELATED"/>
    <property type="match status" value="1"/>
</dbReference>
<dbReference type="EMBL" id="CP042906">
    <property type="protein sequence ID" value="QEX15931.1"/>
    <property type="molecule type" value="Genomic_DNA"/>
</dbReference>
<dbReference type="AlphaFoldDB" id="A0A5J6MFP5"/>
<dbReference type="Proteomes" id="UP000326202">
    <property type="component" value="Chromosome"/>
</dbReference>
<evidence type="ECO:0000256" key="9">
    <source>
        <dbReference type="ARBA" id="ARBA00022989"/>
    </source>
</evidence>
<keyword evidence="6 12" id="KW-0812">Transmembrane</keyword>
<dbReference type="KEGG" id="htq:FRZ44_12210"/>
<evidence type="ECO:0000256" key="1">
    <source>
        <dbReference type="ARBA" id="ARBA00004651"/>
    </source>
</evidence>
<keyword evidence="11 12" id="KW-0472">Membrane</keyword>
<sequence length="483" mass="52992">MTMDAVVLSRLQFAFTMGYHILWPTFTIGVASYVACLSGLWWWTRRPVYRDLMRFWARIFGMGFAMGVITGLVLSYEIGTNWSGFSKAVSNVLGPLFMYEALTAFFLEAGFIGVVLFGEKRVGPGAHFFACCMVAFGTLLSATWVTAANSWMQTPAGAIQDANGIFHAVSWPDIVFNPSFPYRVSHMVCASFLTGAFVVAGVSALHLLWRRHLETARKGFSMAMWTVLLLAPLQIVLGDMQGLNTREHQPTKLAAMEGLWDSGHGVAATLFAWPDMAKESNRFELSIPHLGSLYLTHSWNGEVQGLKAVAREDRPNVPIVFFAFRIMVGIGLILLSVAITGAVLRFRGRLYSARWFHFVAVGAMPLGFVAVLAGWTVTEAGRQPFIVYGILRTAQAAAPVSTDAISMSLGLFVIVYNLLLLAFLWFGARQVWRGPPAERGEPQTLTQARPGGRGIALPGAHAADPLLSRTSLTATQEGSWMPR</sequence>
<organism evidence="13 14">
    <name type="scientific">Hypericibacter terrae</name>
    <dbReference type="NCBI Taxonomy" id="2602015"/>
    <lineage>
        <taxon>Bacteria</taxon>
        <taxon>Pseudomonadati</taxon>
        <taxon>Pseudomonadota</taxon>
        <taxon>Alphaproteobacteria</taxon>
        <taxon>Rhodospirillales</taxon>
        <taxon>Dongiaceae</taxon>
        <taxon>Hypericibacter</taxon>
    </lineage>
</organism>
<dbReference type="GO" id="GO:0005886">
    <property type="term" value="C:plasma membrane"/>
    <property type="evidence" value="ECO:0007669"/>
    <property type="project" value="UniProtKB-SubCell"/>
</dbReference>
<evidence type="ECO:0000313" key="14">
    <source>
        <dbReference type="Proteomes" id="UP000326202"/>
    </source>
</evidence>
<feature type="transmembrane region" description="Helical" evidence="12">
    <location>
        <begin position="355"/>
        <end position="375"/>
    </location>
</feature>
<keyword evidence="5 12" id="KW-0349">Heme</keyword>
<proteinExistence type="inferred from homology"/>
<comment type="subcellular location">
    <subcellularLocation>
        <location evidence="12">Cell inner membrane</location>
    </subcellularLocation>
    <subcellularLocation>
        <location evidence="1">Cell membrane</location>
        <topology evidence="1">Multi-pass membrane protein</topology>
    </subcellularLocation>
</comment>
<dbReference type="GO" id="GO:0070069">
    <property type="term" value="C:cytochrome complex"/>
    <property type="evidence" value="ECO:0007669"/>
    <property type="project" value="UniProtKB-UniRule"/>
</dbReference>
<keyword evidence="4 12" id="KW-1003">Cell membrane</keyword>
<evidence type="ECO:0000256" key="10">
    <source>
        <dbReference type="ARBA" id="ARBA00023004"/>
    </source>
</evidence>
<keyword evidence="8 12" id="KW-0249">Electron transport</keyword>
<dbReference type="GO" id="GO:0020037">
    <property type="term" value="F:heme binding"/>
    <property type="evidence" value="ECO:0007669"/>
    <property type="project" value="TreeGrafter"/>
</dbReference>
<evidence type="ECO:0000256" key="6">
    <source>
        <dbReference type="ARBA" id="ARBA00022692"/>
    </source>
</evidence>
<dbReference type="PIRSF" id="PIRSF006446">
    <property type="entry name" value="Cyt_quinol_oxidase_1"/>
    <property type="match status" value="1"/>
</dbReference>
<keyword evidence="14" id="KW-1185">Reference proteome</keyword>
<dbReference type="Pfam" id="PF01654">
    <property type="entry name" value="Cyt_bd_oxida_I"/>
    <property type="match status" value="1"/>
</dbReference>
<accession>A0A5J6MFP5</accession>
<comment type="similarity">
    <text evidence="2 12">Belongs to the cytochrome ubiquinol oxidase subunit 1 family.</text>
</comment>
<evidence type="ECO:0000256" key="11">
    <source>
        <dbReference type="ARBA" id="ARBA00023136"/>
    </source>
</evidence>
<keyword evidence="10 12" id="KW-0408">Iron</keyword>
<evidence type="ECO:0000256" key="3">
    <source>
        <dbReference type="ARBA" id="ARBA00022448"/>
    </source>
</evidence>
<feature type="transmembrane region" description="Helical" evidence="12">
    <location>
        <begin position="125"/>
        <end position="145"/>
    </location>
</feature>
<dbReference type="GO" id="GO:0016682">
    <property type="term" value="F:oxidoreductase activity, acting on diphenols and related substances as donors, oxygen as acceptor"/>
    <property type="evidence" value="ECO:0007669"/>
    <property type="project" value="TreeGrafter"/>
</dbReference>
<gene>
    <name evidence="13" type="ORF">FRZ44_12210</name>
</gene>
<dbReference type="GO" id="GO:0019646">
    <property type="term" value="P:aerobic electron transport chain"/>
    <property type="evidence" value="ECO:0007669"/>
    <property type="project" value="InterPro"/>
</dbReference>
<feature type="transmembrane region" description="Helical" evidence="12">
    <location>
        <begin position="96"/>
        <end position="118"/>
    </location>
</feature>